<dbReference type="EMBL" id="JBBPCC010000005">
    <property type="protein sequence ID" value="MEK8128177.1"/>
    <property type="molecule type" value="Genomic_DNA"/>
</dbReference>
<name>A0ABU9DH36_9BACL</name>
<dbReference type="Proteomes" id="UP001469365">
    <property type="component" value="Unassembled WGS sequence"/>
</dbReference>
<evidence type="ECO:0000313" key="2">
    <source>
        <dbReference type="Proteomes" id="UP001469365"/>
    </source>
</evidence>
<accession>A0ABU9DH36</accession>
<organism evidence="1 2">
    <name type="scientific">Paenibacillus filicis</name>
    <dbReference type="NCBI Taxonomy" id="669464"/>
    <lineage>
        <taxon>Bacteria</taxon>
        <taxon>Bacillati</taxon>
        <taxon>Bacillota</taxon>
        <taxon>Bacilli</taxon>
        <taxon>Bacillales</taxon>
        <taxon>Paenibacillaceae</taxon>
        <taxon>Paenibacillus</taxon>
    </lineage>
</organism>
<keyword evidence="2" id="KW-1185">Reference proteome</keyword>
<reference evidence="1 2" key="1">
    <citation type="submission" date="2024-04" db="EMBL/GenBank/DDBJ databases">
        <title>draft genome sequnece of Paenibacillus filicis.</title>
        <authorList>
            <person name="Kim D.-U."/>
        </authorList>
    </citation>
    <scope>NUCLEOTIDE SEQUENCE [LARGE SCALE GENOMIC DNA]</scope>
    <source>
        <strain evidence="1 2">KACC14197</strain>
    </source>
</reference>
<evidence type="ECO:0000313" key="1">
    <source>
        <dbReference type="EMBL" id="MEK8128177.1"/>
    </source>
</evidence>
<comment type="caution">
    <text evidence="1">The sequence shown here is derived from an EMBL/GenBank/DDBJ whole genome shotgun (WGS) entry which is preliminary data.</text>
</comment>
<sequence>MNSVNVFFNHDVVQVNLFGTDQKLIPSLLSALKNNKITLSSMKEPPVRIDLFSAEAVLYSTEGDKYSIPIF</sequence>
<dbReference type="RefSeq" id="WP_341415247.1">
    <property type="nucleotide sequence ID" value="NZ_JBBPCC010000005.1"/>
</dbReference>
<proteinExistence type="predicted"/>
<gene>
    <name evidence="1" type="ORF">WMW72_09705</name>
</gene>
<protein>
    <submittedName>
        <fullName evidence="1">Uncharacterized protein</fullName>
    </submittedName>
</protein>